<feature type="compositionally biased region" description="Low complexity" evidence="5">
    <location>
        <begin position="423"/>
        <end position="438"/>
    </location>
</feature>
<evidence type="ECO:0000313" key="8">
    <source>
        <dbReference type="Proteomes" id="UP001596220"/>
    </source>
</evidence>
<gene>
    <name evidence="7" type="ORF">ACFP3R_10635</name>
</gene>
<dbReference type="Pfam" id="PF00440">
    <property type="entry name" value="TetR_N"/>
    <property type="match status" value="1"/>
</dbReference>
<evidence type="ECO:0000256" key="4">
    <source>
        <dbReference type="PROSITE-ProRule" id="PRU00335"/>
    </source>
</evidence>
<feature type="domain" description="HTH tetR-type" evidence="6">
    <location>
        <begin position="1"/>
        <end position="63"/>
    </location>
</feature>
<keyword evidence="2 4" id="KW-0238">DNA-binding</keyword>
<feature type="domain" description="HTH tetR-type" evidence="6">
    <location>
        <begin position="234"/>
        <end position="294"/>
    </location>
</feature>
<evidence type="ECO:0000256" key="1">
    <source>
        <dbReference type="ARBA" id="ARBA00023015"/>
    </source>
</evidence>
<dbReference type="PROSITE" id="PS50977">
    <property type="entry name" value="HTH_TETR_2"/>
    <property type="match status" value="2"/>
</dbReference>
<comment type="caution">
    <text evidence="7">The sequence shown here is derived from an EMBL/GenBank/DDBJ whole genome shotgun (WGS) entry which is preliminary data.</text>
</comment>
<proteinExistence type="predicted"/>
<evidence type="ECO:0000256" key="5">
    <source>
        <dbReference type="SAM" id="MobiDB-lite"/>
    </source>
</evidence>
<evidence type="ECO:0000313" key="7">
    <source>
        <dbReference type="EMBL" id="MFC6089728.1"/>
    </source>
</evidence>
<dbReference type="SUPFAM" id="SSF48498">
    <property type="entry name" value="Tetracyclin repressor-like, C-terminal domain"/>
    <property type="match status" value="2"/>
</dbReference>
<evidence type="ECO:0000259" key="6">
    <source>
        <dbReference type="PROSITE" id="PS50977"/>
    </source>
</evidence>
<dbReference type="PANTHER" id="PTHR30055">
    <property type="entry name" value="HTH-TYPE TRANSCRIPTIONAL REGULATOR RUTR"/>
    <property type="match status" value="1"/>
</dbReference>
<dbReference type="InterPro" id="IPR009057">
    <property type="entry name" value="Homeodomain-like_sf"/>
</dbReference>
<dbReference type="Gene3D" id="1.10.357.10">
    <property type="entry name" value="Tetracycline Repressor, domain 2"/>
    <property type="match status" value="2"/>
</dbReference>
<keyword evidence="3" id="KW-0804">Transcription</keyword>
<organism evidence="7 8">
    <name type="scientific">Saccharothrix lopnurensis</name>
    <dbReference type="NCBI Taxonomy" id="1670621"/>
    <lineage>
        <taxon>Bacteria</taxon>
        <taxon>Bacillati</taxon>
        <taxon>Actinomycetota</taxon>
        <taxon>Actinomycetes</taxon>
        <taxon>Pseudonocardiales</taxon>
        <taxon>Pseudonocardiaceae</taxon>
        <taxon>Saccharothrix</taxon>
    </lineage>
</organism>
<dbReference type="InterPro" id="IPR050109">
    <property type="entry name" value="HTH-type_TetR-like_transc_reg"/>
</dbReference>
<dbReference type="InterPro" id="IPR036271">
    <property type="entry name" value="Tet_transcr_reg_TetR-rel_C_sf"/>
</dbReference>
<feature type="DNA-binding region" description="H-T-H motif" evidence="4">
    <location>
        <begin position="257"/>
        <end position="276"/>
    </location>
</feature>
<protein>
    <submittedName>
        <fullName evidence="7">TetR/AcrR family transcriptional regulator</fullName>
    </submittedName>
</protein>
<reference evidence="8" key="1">
    <citation type="journal article" date="2019" name="Int. J. Syst. Evol. Microbiol.">
        <title>The Global Catalogue of Microorganisms (GCM) 10K type strain sequencing project: providing services to taxonomists for standard genome sequencing and annotation.</title>
        <authorList>
            <consortium name="The Broad Institute Genomics Platform"/>
            <consortium name="The Broad Institute Genome Sequencing Center for Infectious Disease"/>
            <person name="Wu L."/>
            <person name="Ma J."/>
        </authorList>
    </citation>
    <scope>NUCLEOTIDE SEQUENCE [LARGE SCALE GENOMIC DNA]</scope>
    <source>
        <strain evidence="8">CGMCC 4.7246</strain>
    </source>
</reference>
<dbReference type="SUPFAM" id="SSF46689">
    <property type="entry name" value="Homeodomain-like"/>
    <property type="match status" value="2"/>
</dbReference>
<evidence type="ECO:0000256" key="2">
    <source>
        <dbReference type="ARBA" id="ARBA00023125"/>
    </source>
</evidence>
<feature type="DNA-binding region" description="H-T-H motif" evidence="4">
    <location>
        <begin position="26"/>
        <end position="45"/>
    </location>
</feature>
<name>A0ABW1P2D1_9PSEU</name>
<dbReference type="InterPro" id="IPR001647">
    <property type="entry name" value="HTH_TetR"/>
</dbReference>
<keyword evidence="8" id="KW-1185">Reference proteome</keyword>
<accession>A0ABW1P2D1</accession>
<dbReference type="RefSeq" id="WP_380635100.1">
    <property type="nucleotide sequence ID" value="NZ_JBHSQO010000008.1"/>
</dbReference>
<dbReference type="EMBL" id="JBHSQO010000008">
    <property type="protein sequence ID" value="MFC6089728.1"/>
    <property type="molecule type" value="Genomic_DNA"/>
</dbReference>
<dbReference type="Proteomes" id="UP001596220">
    <property type="component" value="Unassembled WGS sequence"/>
</dbReference>
<feature type="region of interest" description="Disordered" evidence="5">
    <location>
        <begin position="418"/>
        <end position="469"/>
    </location>
</feature>
<evidence type="ECO:0000256" key="3">
    <source>
        <dbReference type="ARBA" id="ARBA00023163"/>
    </source>
</evidence>
<dbReference type="PANTHER" id="PTHR30055:SF234">
    <property type="entry name" value="HTH-TYPE TRANSCRIPTIONAL REGULATOR BETI"/>
    <property type="match status" value="1"/>
</dbReference>
<sequence>MRERLLDAGVELLFEDGAKVLGRGLNVAEIAARAEVSEKTFFATFGDKGRYVEALLLRFTHDSRYATRDLAEVIDQALLDSHGDPRRMLRVVCDRDFLVVRDDPATLMRLASLVLAGGQPAVVKRLRQVYEGHDQAGVRAGQPVLTRWNASLRAPFTPEHLATAFTALVEGLVLRHRADPGAVPVTLFGDVVVALFGALLDPEQGHGHVDDVMAPLADELVRAHRADHLDDLPEHPRNAVVAAARHEFAGRGYYATTPAHIASRAGVSPTVLAQLFPVKAGIVAGALRGPYAELRSLVDDDLALGVPPTTMLRRHLEQLAAFTLRHREFAEALLMAAAHVPAHADADPVREIDLPALLTPALRAGIAAGDFRGDRDPRELAETLAHTLLLRCLTHPGGAAAVHAAAVGELVLHGLLTRPPKAAGPDPTGTTATTASTGAAGGGRAARGSTRPPEGARGGAGTRTSDRAR</sequence>
<keyword evidence="1" id="KW-0805">Transcription regulation</keyword>